<feature type="chain" id="PRO_5034038942" evidence="2">
    <location>
        <begin position="20"/>
        <end position="691"/>
    </location>
</feature>
<organism evidence="4 6">
    <name type="scientific">Pseudoalteromonas maricaloris</name>
    <dbReference type="NCBI Taxonomy" id="184924"/>
    <lineage>
        <taxon>Bacteria</taxon>
        <taxon>Pseudomonadati</taxon>
        <taxon>Pseudomonadota</taxon>
        <taxon>Gammaproteobacteria</taxon>
        <taxon>Alteromonadales</taxon>
        <taxon>Pseudoalteromonadaceae</taxon>
        <taxon>Pseudoalteromonas</taxon>
    </lineage>
</organism>
<dbReference type="RefSeq" id="WP_130127392.1">
    <property type="nucleotide sequence ID" value="NZ_CBCSDF010000001.1"/>
</dbReference>
<evidence type="ECO:0000313" key="7">
    <source>
        <dbReference type="Proteomes" id="UP001304419"/>
    </source>
</evidence>
<evidence type="ECO:0000256" key="2">
    <source>
        <dbReference type="SAM" id="SignalP"/>
    </source>
</evidence>
<dbReference type="SUPFAM" id="SSF49299">
    <property type="entry name" value="PKD domain"/>
    <property type="match status" value="1"/>
</dbReference>
<evidence type="ECO:0000313" key="6">
    <source>
        <dbReference type="Proteomes" id="UP000646877"/>
    </source>
</evidence>
<proteinExistence type="predicted"/>
<dbReference type="PROSITE" id="PS50093">
    <property type="entry name" value="PKD"/>
    <property type="match status" value="1"/>
</dbReference>
<feature type="region of interest" description="Disordered" evidence="1">
    <location>
        <begin position="28"/>
        <end position="48"/>
    </location>
</feature>
<dbReference type="Proteomes" id="UP000646877">
    <property type="component" value="Unassembled WGS sequence"/>
</dbReference>
<evidence type="ECO:0000259" key="3">
    <source>
        <dbReference type="PROSITE" id="PS50093"/>
    </source>
</evidence>
<reference evidence="5 7" key="2">
    <citation type="submission" date="2023-10" db="EMBL/GenBank/DDBJ databases">
        <title>To unveil natural product biosynthetic capacity in Pseudoalteromonas.</title>
        <authorList>
            <person name="Wang J."/>
        </authorList>
    </citation>
    <scope>NUCLEOTIDE SEQUENCE [LARGE SCALE GENOMIC DNA]</scope>
    <source>
        <strain evidence="5 7">DSM 15914</strain>
    </source>
</reference>
<gene>
    <name evidence="4" type="ORF">F9Y85_17510</name>
    <name evidence="5" type="ORF">R5H13_20435</name>
</gene>
<dbReference type="EMBL" id="WEIA01000012">
    <property type="protein sequence ID" value="NLR23075.1"/>
    <property type="molecule type" value="Genomic_DNA"/>
</dbReference>
<evidence type="ECO:0000313" key="4">
    <source>
        <dbReference type="EMBL" id="NLR23075.1"/>
    </source>
</evidence>
<accession>A0A8I2KMB0</accession>
<dbReference type="InterPro" id="IPR013783">
    <property type="entry name" value="Ig-like_fold"/>
</dbReference>
<dbReference type="SUPFAM" id="SSF49785">
    <property type="entry name" value="Galactose-binding domain-like"/>
    <property type="match status" value="1"/>
</dbReference>
<reference evidence="4" key="1">
    <citation type="submission" date="2019-10" db="EMBL/GenBank/DDBJ databases">
        <authorList>
            <person name="Paulsen S."/>
        </authorList>
    </citation>
    <scope>NUCLEOTIDE SEQUENCE</scope>
    <source>
        <strain evidence="4">LMG 19692</strain>
    </source>
</reference>
<dbReference type="EMBL" id="CP137579">
    <property type="protein sequence ID" value="WOX31308.1"/>
    <property type="molecule type" value="Genomic_DNA"/>
</dbReference>
<dbReference type="Proteomes" id="UP001304419">
    <property type="component" value="Chromosome 2"/>
</dbReference>
<dbReference type="AlphaFoldDB" id="A0A8I2KMB0"/>
<evidence type="ECO:0000313" key="5">
    <source>
        <dbReference type="EMBL" id="WOX31308.1"/>
    </source>
</evidence>
<dbReference type="InterPro" id="IPR035986">
    <property type="entry name" value="PKD_dom_sf"/>
</dbReference>
<protein>
    <submittedName>
        <fullName evidence="5">Basic secretory protein-like protein</fullName>
    </submittedName>
</protein>
<dbReference type="InterPro" id="IPR000601">
    <property type="entry name" value="PKD_dom"/>
</dbReference>
<dbReference type="PROSITE" id="PS51257">
    <property type="entry name" value="PROKAR_LIPOPROTEIN"/>
    <property type="match status" value="1"/>
</dbReference>
<feature type="domain" description="PKD" evidence="3">
    <location>
        <begin position="198"/>
        <end position="269"/>
    </location>
</feature>
<feature type="signal peptide" evidence="2">
    <location>
        <begin position="1"/>
        <end position="19"/>
    </location>
</feature>
<sequence>MRKLMLSAVAMAVAATLIGCNDGSEFVERDKPEQTQSSGQPDSGALRNITSDTGVEIEAVLADGVQASPAGESVDKLIDANTSTKFLAFAPNVTVVFKAATEIELREYSFTSANDEANRDPKQWVVYGSNDKSDWIELDSRAGEVFSARGLTRNFELAESGEKYRYFKFDLVHGGTDSYGADITQLAELEIKTVSDIPIVAFNATNTTPEVSEYIVFRDESLVNPTHWQWTFEGGIPATSTEQSPLVKFEALGAKTITLVASNDKGEATLVQQDFIRVWDPVSPWAGFPEPAIEVKKELPEHPGQLALERAVPDLNALIHEISLNIAKRLFNNVTEINVFEHVTFITGDFDAPASKAGEGKFMELRFDVKHIANLEGLGDEAIRNEVIGVLWHELTHGYNNVPAEGEYRPGTDYHTYLEALANFIRIDAGYLEHRRGGVRWMEHYNVDAYDQTAFFFEWVENSHRNTDFIRKFNAAAKTLDTWSLDTAFKSIFGEQRGIDAVFEEYQVYLASVGKLPPVPLGYQNFAPTSTQVTTNGTALVPFNEGADKLNDRNITSKFNVVLEAPAWLAQYAPDLLPIKQVDKAQVNYVFDSAKTAKYYSLATAGDNPHRFPNAWQLQGSNDGTNWITLDTQQFNELPNTMEYYSFAIESPNAYTQYRLELEHTREGDGIGGASGRLIQLGEFSLWEAKD</sequence>
<dbReference type="Pfam" id="PF04450">
    <property type="entry name" value="BSP"/>
    <property type="match status" value="1"/>
</dbReference>
<evidence type="ECO:0000256" key="1">
    <source>
        <dbReference type="SAM" id="MobiDB-lite"/>
    </source>
</evidence>
<dbReference type="CDD" id="cd00146">
    <property type="entry name" value="PKD"/>
    <property type="match status" value="1"/>
</dbReference>
<keyword evidence="2" id="KW-0732">Signal</keyword>
<dbReference type="Gene3D" id="2.60.120.260">
    <property type="entry name" value="Galactose-binding domain-like"/>
    <property type="match status" value="2"/>
</dbReference>
<dbReference type="InterPro" id="IPR008979">
    <property type="entry name" value="Galactose-bd-like_sf"/>
</dbReference>
<dbReference type="Gene3D" id="2.60.40.10">
    <property type="entry name" value="Immunoglobulins"/>
    <property type="match status" value="1"/>
</dbReference>
<keyword evidence="7" id="KW-1185">Reference proteome</keyword>
<dbReference type="InterPro" id="IPR007541">
    <property type="entry name" value="Uncharacterised_BSP"/>
</dbReference>
<name>A0A8I2KMB0_9GAMM</name>